<dbReference type="Proteomes" id="UP000661435">
    <property type="component" value="Unassembled WGS sequence"/>
</dbReference>
<evidence type="ECO:0000313" key="2">
    <source>
        <dbReference type="EMBL" id="MBC5732574.1"/>
    </source>
</evidence>
<dbReference type="Pfam" id="PF12652">
    <property type="entry name" value="CotJB"/>
    <property type="match status" value="1"/>
</dbReference>
<dbReference type="InterPro" id="IPR024207">
    <property type="entry name" value="CotJB_dom"/>
</dbReference>
<dbReference type="Pfam" id="PF11007">
    <property type="entry name" value="CotJA"/>
    <property type="match status" value="1"/>
</dbReference>
<evidence type="ECO:0000259" key="1">
    <source>
        <dbReference type="Pfam" id="PF12652"/>
    </source>
</evidence>
<comment type="caution">
    <text evidence="2">The sequence shown here is derived from an EMBL/GenBank/DDBJ whole genome shotgun (WGS) entry which is preliminary data.</text>
</comment>
<protein>
    <submittedName>
        <fullName evidence="2">Spore coat protein CotJB</fullName>
    </submittedName>
</protein>
<dbReference type="InterPro" id="IPR020256">
    <property type="entry name" value="Spore_coat_CotJA"/>
</dbReference>
<keyword evidence="2" id="KW-0946">Virion</keyword>
<proteinExistence type="predicted"/>
<keyword evidence="3" id="KW-1185">Reference proteome</keyword>
<evidence type="ECO:0000313" key="3">
    <source>
        <dbReference type="Proteomes" id="UP000661435"/>
    </source>
</evidence>
<keyword evidence="2" id="KW-0167">Capsid protein</keyword>
<sequence length="156" mass="17447">MHLYPENGSQAPGACADHYGTLPECAPLAVPYVPFQQTGSKRYTQQEALNNGTLFPGLNLPFHLKADARNVVNSPLAELQALEFVLVELGLYLDTHSGDAEAFELYKQYAALEKEAREKYEAANGPLFQRSTANSKTWNAWLSDPWPWNYQEGAER</sequence>
<reference evidence="2" key="1">
    <citation type="submission" date="2020-08" db="EMBL/GenBank/DDBJ databases">
        <title>Genome public.</title>
        <authorList>
            <person name="Liu C."/>
            <person name="Sun Q."/>
        </authorList>
    </citation>
    <scope>NUCLEOTIDE SEQUENCE</scope>
    <source>
        <strain evidence="2">NSJ-51</strain>
    </source>
</reference>
<dbReference type="EMBL" id="JACOPP010000002">
    <property type="protein sequence ID" value="MBC5732574.1"/>
    <property type="molecule type" value="Genomic_DNA"/>
</dbReference>
<organism evidence="2 3">
    <name type="scientific">Lawsonibacter hominis</name>
    <dbReference type="NCBI Taxonomy" id="2763053"/>
    <lineage>
        <taxon>Bacteria</taxon>
        <taxon>Bacillati</taxon>
        <taxon>Bacillota</taxon>
        <taxon>Clostridia</taxon>
        <taxon>Eubacteriales</taxon>
        <taxon>Oscillospiraceae</taxon>
        <taxon>Lawsonibacter</taxon>
    </lineage>
</organism>
<name>A0A8J6M9K8_9FIRM</name>
<dbReference type="AlphaFoldDB" id="A0A8J6M9K8"/>
<accession>A0A8J6M9K8</accession>
<gene>
    <name evidence="2" type="ORF">H8S57_02380</name>
</gene>
<feature type="domain" description="Protein CotJB" evidence="1">
    <location>
        <begin position="76"/>
        <end position="149"/>
    </location>
</feature>